<keyword evidence="2" id="KW-0862">Zinc</keyword>
<dbReference type="EMBL" id="JAIXCQ010000004">
    <property type="protein sequence ID" value="MCA5893127.1"/>
    <property type="molecule type" value="Genomic_DNA"/>
</dbReference>
<feature type="domain" description="SWIM-type" evidence="3">
    <location>
        <begin position="64"/>
        <end position="102"/>
    </location>
</feature>
<evidence type="ECO:0000259" key="3">
    <source>
        <dbReference type="PROSITE" id="PS50966"/>
    </source>
</evidence>
<proteinExistence type="predicted"/>
<keyword evidence="6" id="KW-0067">ATP-binding</keyword>
<feature type="domain" description="Helicase ATP-binding" evidence="4">
    <location>
        <begin position="655"/>
        <end position="818"/>
    </location>
</feature>
<evidence type="ECO:0000256" key="2">
    <source>
        <dbReference type="PROSITE-ProRule" id="PRU00325"/>
    </source>
</evidence>
<sequence>MTAPPPRIDPVAVGGLVGSAAFRRAQGYQRAGMVGYWSWDADDLVLTAGVAGSGPRPYTCRIWFTVDHAVDPAGRYTVHSSSCSCPVALDCKHVAAVLLHVGLQGAAGPARSRGADTGPAGEGWRDRVLAVTSGGAGPATRGGGELVVALRFRLEEALGGLPPELSVRPVVPARAGGWKVAPEASWEALATGMYAFADVRATPAPAVRRWFADLGAALTERGGFGRGARVWRPLSVGGRGLWSLLAEAEDLRIPFVGHSARDEVHLARVATLRLEVGTAGDGVRLSPLAAFDGADAGPAERWGTVGDTGLYAAGAHDGRTVLRLGPTPGRLGDGVRELIELGRLEVPSADVAELFTEHLPGLRRTVQVTSDGTVELPGVPRPVLVATATFATPERAELGWAFEYPPYDVPDLAGAGAGRAAARVVPVEGSAVDPGRDADAEGEIRAKAVSALRAVPGFEGAAVGEPQTFSGLDALDLAHRVLPALAALSDVRVHAHDVPDYLHLDAAPRVVVSGAPSGDSDWLDLGVTVTVAGKDLPFTRLFTALARGKDRLMLVDGSWLRLDQPVLARLRDLIGEATALSDRPGRPRVSRYDGELWAALEETADVVEASAQWRRSVAELRALAAGETAPTPLAAPDGLRAELRGYQHQAFEWLSFLWRHRLGGILADDMGLGKTVETLAFLAHARAQEPKAPPFVVVAPASVVGNWADEAARFTPGLRVAVLAATAKRSGTPVAELAAGADVVVTSYAVFRLEFDAFDAVEWGGLVLDEAQFAKNPRSRANETARALDVPFKLAITGTPLENNLLELWAILAIVAPGLYPSMHRFRAETARPVDAAGADDDPQVVAAGNRALARLTRRIRTVVLRRTKEQVAPELPERQERVLKVPLTPDHRRVYDTHLQRERQRLLGLLADFEANRVAIFRSLTTLRRLALDASLVDDEYARVPSAKLDVLMDELVEIAAEGHRVLVFSQFTSFLRRVEERCAEVGLAAAYLDGATRRRAEVIRGWKEGAAPVFLVSLKAGGVGLNLTEADYVYLLDPWWNPATEAQAVDRTHRIGQTRNVVVTRLVAADTIEEKVMALARRKARLFDAVLDDAGGTFARTLAAEDVRGLLDP</sequence>
<organism evidence="6 7">
    <name type="scientific">Isoptericola luteus</name>
    <dbReference type="NCBI Taxonomy" id="2879484"/>
    <lineage>
        <taxon>Bacteria</taxon>
        <taxon>Bacillati</taxon>
        <taxon>Actinomycetota</taxon>
        <taxon>Actinomycetes</taxon>
        <taxon>Micrococcales</taxon>
        <taxon>Promicromonosporaceae</taxon>
        <taxon>Isoptericola</taxon>
    </lineage>
</organism>
<evidence type="ECO:0000259" key="4">
    <source>
        <dbReference type="PROSITE" id="PS51192"/>
    </source>
</evidence>
<dbReference type="SMART" id="SM00490">
    <property type="entry name" value="HELICc"/>
    <property type="match status" value="1"/>
</dbReference>
<dbReference type="Pfam" id="PF00176">
    <property type="entry name" value="SNF2-rel_dom"/>
    <property type="match status" value="1"/>
</dbReference>
<dbReference type="Pfam" id="PF04434">
    <property type="entry name" value="SWIM"/>
    <property type="match status" value="1"/>
</dbReference>
<accession>A0ABS7ZF82</accession>
<dbReference type="PROSITE" id="PS51192">
    <property type="entry name" value="HELICASE_ATP_BIND_1"/>
    <property type="match status" value="1"/>
</dbReference>
<dbReference type="PROSITE" id="PS50966">
    <property type="entry name" value="ZF_SWIM"/>
    <property type="match status" value="1"/>
</dbReference>
<comment type="caution">
    <text evidence="6">The sequence shown here is derived from an EMBL/GenBank/DDBJ whole genome shotgun (WGS) entry which is preliminary data.</text>
</comment>
<dbReference type="SMART" id="SM00487">
    <property type="entry name" value="DEXDc"/>
    <property type="match status" value="1"/>
</dbReference>
<reference evidence="6 7" key="1">
    <citation type="submission" date="2021-09" db="EMBL/GenBank/DDBJ databases">
        <title>Isoptericola luteus sp. nov., a novel bacterium isolated from Harbin, the capital city of Heilongjiang province.</title>
        <authorList>
            <person name="Li J."/>
        </authorList>
    </citation>
    <scope>NUCLEOTIDE SEQUENCE [LARGE SCALE GENOMIC DNA]</scope>
    <source>
        <strain evidence="6 7">NEAU-Y5</strain>
    </source>
</reference>
<dbReference type="InterPro" id="IPR038718">
    <property type="entry name" value="SNF2-like_sf"/>
</dbReference>
<keyword evidence="6" id="KW-0347">Helicase</keyword>
<evidence type="ECO:0000256" key="1">
    <source>
        <dbReference type="ARBA" id="ARBA00022801"/>
    </source>
</evidence>
<dbReference type="Pfam" id="PF00271">
    <property type="entry name" value="Helicase_C"/>
    <property type="match status" value="1"/>
</dbReference>
<keyword evidence="7" id="KW-1185">Reference proteome</keyword>
<dbReference type="InterPro" id="IPR007527">
    <property type="entry name" value="Znf_SWIM"/>
</dbReference>
<dbReference type="PROSITE" id="PS51194">
    <property type="entry name" value="HELICASE_CTER"/>
    <property type="match status" value="1"/>
</dbReference>
<dbReference type="SUPFAM" id="SSF52540">
    <property type="entry name" value="P-loop containing nucleoside triphosphate hydrolases"/>
    <property type="match status" value="2"/>
</dbReference>
<dbReference type="Gene3D" id="3.40.50.300">
    <property type="entry name" value="P-loop containing nucleotide triphosphate hydrolases"/>
    <property type="match status" value="1"/>
</dbReference>
<evidence type="ECO:0000313" key="7">
    <source>
        <dbReference type="Proteomes" id="UP001319870"/>
    </source>
</evidence>
<gene>
    <name evidence="6" type="ORF">LEP48_07125</name>
</gene>
<dbReference type="Gene3D" id="3.40.50.10810">
    <property type="entry name" value="Tandem AAA-ATPase domain"/>
    <property type="match status" value="1"/>
</dbReference>
<keyword evidence="1" id="KW-0378">Hydrolase</keyword>
<dbReference type="InterPro" id="IPR000330">
    <property type="entry name" value="SNF2_N"/>
</dbReference>
<keyword evidence="2" id="KW-0479">Metal-binding</keyword>
<protein>
    <submittedName>
        <fullName evidence="6">DEAD/DEAH box helicase</fullName>
    </submittedName>
</protein>
<dbReference type="PANTHER" id="PTHR10799">
    <property type="entry name" value="SNF2/RAD54 HELICASE FAMILY"/>
    <property type="match status" value="1"/>
</dbReference>
<name>A0ABS7ZF82_9MICO</name>
<dbReference type="InterPro" id="IPR001650">
    <property type="entry name" value="Helicase_C-like"/>
</dbReference>
<feature type="domain" description="Helicase C-terminal" evidence="5">
    <location>
        <begin position="953"/>
        <end position="1108"/>
    </location>
</feature>
<dbReference type="GO" id="GO:0004386">
    <property type="term" value="F:helicase activity"/>
    <property type="evidence" value="ECO:0007669"/>
    <property type="project" value="UniProtKB-KW"/>
</dbReference>
<keyword evidence="2" id="KW-0863">Zinc-finger</keyword>
<keyword evidence="6" id="KW-0547">Nucleotide-binding</keyword>
<evidence type="ECO:0000259" key="5">
    <source>
        <dbReference type="PROSITE" id="PS51194"/>
    </source>
</evidence>
<dbReference type="RefSeq" id="WP_225564900.1">
    <property type="nucleotide sequence ID" value="NZ_JAIXCQ010000004.1"/>
</dbReference>
<evidence type="ECO:0000313" key="6">
    <source>
        <dbReference type="EMBL" id="MCA5893127.1"/>
    </source>
</evidence>
<dbReference type="CDD" id="cd18793">
    <property type="entry name" value="SF2_C_SNF"/>
    <property type="match status" value="1"/>
</dbReference>
<dbReference type="Proteomes" id="UP001319870">
    <property type="component" value="Unassembled WGS sequence"/>
</dbReference>
<dbReference type="InterPro" id="IPR027417">
    <property type="entry name" value="P-loop_NTPase"/>
</dbReference>
<dbReference type="InterPro" id="IPR049730">
    <property type="entry name" value="SNF2/RAD54-like_C"/>
</dbReference>
<dbReference type="InterPro" id="IPR014001">
    <property type="entry name" value="Helicase_ATP-bd"/>
</dbReference>